<dbReference type="InterPro" id="IPR003594">
    <property type="entry name" value="HATPase_dom"/>
</dbReference>
<feature type="compositionally biased region" description="Basic and acidic residues" evidence="5">
    <location>
        <begin position="1080"/>
        <end position="1096"/>
    </location>
</feature>
<evidence type="ECO:0000259" key="7">
    <source>
        <dbReference type="PROSITE" id="PS50110"/>
    </source>
</evidence>
<dbReference type="PANTHER" id="PTHR43719">
    <property type="entry name" value="TWO-COMPONENT HISTIDINE KINASE"/>
    <property type="match status" value="1"/>
</dbReference>
<reference evidence="8 9" key="1">
    <citation type="submission" date="2024-07" db="EMBL/GenBank/DDBJ databases">
        <title>Draft sequence of the Neodothiora populina.</title>
        <authorList>
            <person name="Drown D.D."/>
            <person name="Schuette U.S."/>
            <person name="Buechlein A.B."/>
            <person name="Rusch D.R."/>
            <person name="Winton L.W."/>
            <person name="Adams G.A."/>
        </authorList>
    </citation>
    <scope>NUCLEOTIDE SEQUENCE [LARGE SCALE GENOMIC DNA]</scope>
    <source>
        <strain evidence="8 9">CPC 39397</strain>
    </source>
</reference>
<dbReference type="SMART" id="SM00388">
    <property type="entry name" value="HisKA"/>
    <property type="match status" value="1"/>
</dbReference>
<feature type="compositionally biased region" description="Polar residues" evidence="5">
    <location>
        <begin position="468"/>
        <end position="483"/>
    </location>
</feature>
<feature type="region of interest" description="Disordered" evidence="5">
    <location>
        <begin position="1256"/>
        <end position="1372"/>
    </location>
</feature>
<dbReference type="PROSITE" id="PS50110">
    <property type="entry name" value="RESPONSE_REGULATORY"/>
    <property type="match status" value="1"/>
</dbReference>
<feature type="compositionally biased region" description="Acidic residues" evidence="5">
    <location>
        <begin position="304"/>
        <end position="313"/>
    </location>
</feature>
<dbReference type="InterPro" id="IPR036097">
    <property type="entry name" value="HisK_dim/P_sf"/>
</dbReference>
<dbReference type="SUPFAM" id="SSF55781">
    <property type="entry name" value="GAF domain-like"/>
    <property type="match status" value="1"/>
</dbReference>
<evidence type="ECO:0000256" key="3">
    <source>
        <dbReference type="ARBA" id="ARBA00022777"/>
    </source>
</evidence>
<dbReference type="Pfam" id="PF02518">
    <property type="entry name" value="HATPase_c"/>
    <property type="match status" value="1"/>
</dbReference>
<dbReference type="Gene3D" id="1.10.287.130">
    <property type="match status" value="1"/>
</dbReference>
<keyword evidence="1 4" id="KW-0597">Phosphoprotein</keyword>
<keyword evidence="9" id="KW-1185">Reference proteome</keyword>
<dbReference type="Pfam" id="PF00512">
    <property type="entry name" value="HisKA"/>
    <property type="match status" value="1"/>
</dbReference>
<feature type="domain" description="Response regulatory" evidence="7">
    <location>
        <begin position="1127"/>
        <end position="1261"/>
    </location>
</feature>
<dbReference type="InterPro" id="IPR050956">
    <property type="entry name" value="2C_system_His_kinase"/>
</dbReference>
<feature type="compositionally biased region" description="Basic and acidic residues" evidence="5">
    <location>
        <begin position="314"/>
        <end position="330"/>
    </location>
</feature>
<evidence type="ECO:0000256" key="5">
    <source>
        <dbReference type="SAM" id="MobiDB-lite"/>
    </source>
</evidence>
<dbReference type="SMART" id="SM00448">
    <property type="entry name" value="REC"/>
    <property type="match status" value="1"/>
</dbReference>
<evidence type="ECO:0000313" key="8">
    <source>
        <dbReference type="EMBL" id="KAL1306184.1"/>
    </source>
</evidence>
<evidence type="ECO:0000259" key="6">
    <source>
        <dbReference type="PROSITE" id="PS50109"/>
    </source>
</evidence>
<evidence type="ECO:0000313" key="9">
    <source>
        <dbReference type="Proteomes" id="UP001562354"/>
    </source>
</evidence>
<dbReference type="Gene3D" id="3.30.450.40">
    <property type="match status" value="1"/>
</dbReference>
<name>A0ABR3PJI6_9PEZI</name>
<feature type="compositionally biased region" description="Polar residues" evidence="5">
    <location>
        <begin position="1319"/>
        <end position="1330"/>
    </location>
</feature>
<dbReference type="GeneID" id="95977986"/>
<comment type="caution">
    <text evidence="8">The sequence shown here is derived from an EMBL/GenBank/DDBJ whole genome shotgun (WGS) entry which is preliminary data.</text>
</comment>
<accession>A0ABR3PJI6</accession>
<dbReference type="InterPro" id="IPR011006">
    <property type="entry name" value="CheY-like_superfamily"/>
</dbReference>
<feature type="compositionally biased region" description="Basic and acidic residues" evidence="5">
    <location>
        <begin position="1273"/>
        <end position="1302"/>
    </location>
</feature>
<evidence type="ECO:0000256" key="1">
    <source>
        <dbReference type="ARBA" id="ARBA00022553"/>
    </source>
</evidence>
<gene>
    <name evidence="8" type="ORF">AAFC00_004286</name>
</gene>
<proteinExistence type="predicted"/>
<dbReference type="InterPro" id="IPR029016">
    <property type="entry name" value="GAF-like_dom_sf"/>
</dbReference>
<dbReference type="EMBL" id="JBFMKM010000005">
    <property type="protein sequence ID" value="KAL1306184.1"/>
    <property type="molecule type" value="Genomic_DNA"/>
</dbReference>
<feature type="region of interest" description="Disordered" evidence="5">
    <location>
        <begin position="245"/>
        <end position="267"/>
    </location>
</feature>
<dbReference type="InterPro" id="IPR036890">
    <property type="entry name" value="HATPase_C_sf"/>
</dbReference>
<dbReference type="Proteomes" id="UP001562354">
    <property type="component" value="Unassembled WGS sequence"/>
</dbReference>
<dbReference type="RefSeq" id="XP_069202457.1">
    <property type="nucleotide sequence ID" value="XM_069343905.1"/>
</dbReference>
<keyword evidence="2" id="KW-0808">Transferase</keyword>
<dbReference type="Pfam" id="PF00072">
    <property type="entry name" value="Response_reg"/>
    <property type="match status" value="1"/>
</dbReference>
<dbReference type="PANTHER" id="PTHR43719:SF11">
    <property type="entry name" value="HISTIDINE KINASE_RESPONSE REGULATOR, PUTATIVE-RELATED"/>
    <property type="match status" value="1"/>
</dbReference>
<feature type="compositionally biased region" description="Basic and acidic residues" evidence="5">
    <location>
        <begin position="1044"/>
        <end position="1058"/>
    </location>
</feature>
<feature type="modified residue" description="4-aspartylphosphate" evidence="4">
    <location>
        <position position="1191"/>
    </location>
</feature>
<dbReference type="SUPFAM" id="SSF52172">
    <property type="entry name" value="CheY-like"/>
    <property type="match status" value="1"/>
</dbReference>
<dbReference type="CDD" id="cd00082">
    <property type="entry name" value="HisKA"/>
    <property type="match status" value="1"/>
</dbReference>
<dbReference type="Pfam" id="PF01590">
    <property type="entry name" value="GAF"/>
    <property type="match status" value="1"/>
</dbReference>
<dbReference type="InterPro" id="IPR003661">
    <property type="entry name" value="HisK_dim/P_dom"/>
</dbReference>
<feature type="region of interest" description="Disordered" evidence="5">
    <location>
        <begin position="1039"/>
        <end position="1121"/>
    </location>
</feature>
<organism evidence="8 9">
    <name type="scientific">Neodothiora populina</name>
    <dbReference type="NCBI Taxonomy" id="2781224"/>
    <lineage>
        <taxon>Eukaryota</taxon>
        <taxon>Fungi</taxon>
        <taxon>Dikarya</taxon>
        <taxon>Ascomycota</taxon>
        <taxon>Pezizomycotina</taxon>
        <taxon>Dothideomycetes</taxon>
        <taxon>Dothideomycetidae</taxon>
        <taxon>Dothideales</taxon>
        <taxon>Dothioraceae</taxon>
        <taxon>Neodothiora</taxon>
    </lineage>
</organism>
<dbReference type="SUPFAM" id="SSF47384">
    <property type="entry name" value="Homodimeric domain of signal transducing histidine kinase"/>
    <property type="match status" value="1"/>
</dbReference>
<dbReference type="InterPro" id="IPR001789">
    <property type="entry name" value="Sig_transdc_resp-reg_receiver"/>
</dbReference>
<feature type="region of interest" description="Disordered" evidence="5">
    <location>
        <begin position="301"/>
        <end position="330"/>
    </location>
</feature>
<dbReference type="SMART" id="SM00387">
    <property type="entry name" value="HATPase_c"/>
    <property type="match status" value="1"/>
</dbReference>
<keyword evidence="3" id="KW-0418">Kinase</keyword>
<dbReference type="InterPro" id="IPR005467">
    <property type="entry name" value="His_kinase_dom"/>
</dbReference>
<feature type="region of interest" description="Disordered" evidence="5">
    <location>
        <begin position="462"/>
        <end position="491"/>
    </location>
</feature>
<evidence type="ECO:0000256" key="4">
    <source>
        <dbReference type="PROSITE-ProRule" id="PRU00169"/>
    </source>
</evidence>
<dbReference type="InterPro" id="IPR004358">
    <property type="entry name" value="Sig_transdc_His_kin-like_C"/>
</dbReference>
<dbReference type="CDD" id="cd17546">
    <property type="entry name" value="REC_hyHK_CKI1_RcsC-like"/>
    <property type="match status" value="1"/>
</dbReference>
<evidence type="ECO:0000256" key="2">
    <source>
        <dbReference type="ARBA" id="ARBA00022679"/>
    </source>
</evidence>
<feature type="region of interest" description="Disordered" evidence="5">
    <location>
        <begin position="375"/>
        <end position="416"/>
    </location>
</feature>
<dbReference type="InterPro" id="IPR003018">
    <property type="entry name" value="GAF"/>
</dbReference>
<dbReference type="PRINTS" id="PR00344">
    <property type="entry name" value="BCTRLSENSOR"/>
</dbReference>
<feature type="domain" description="Histidine kinase" evidence="6">
    <location>
        <begin position="576"/>
        <end position="851"/>
    </location>
</feature>
<dbReference type="SUPFAM" id="SSF55874">
    <property type="entry name" value="ATPase domain of HSP90 chaperone/DNA topoisomerase II/histidine kinase"/>
    <property type="match status" value="1"/>
</dbReference>
<dbReference type="Gene3D" id="3.30.565.10">
    <property type="entry name" value="Histidine kinase-like ATPase, C-terminal domain"/>
    <property type="match status" value="1"/>
</dbReference>
<sequence length="1372" mass="151720">MCDSPGPQAPHYDIQQEREFYKYLQPHELGLASVYKSDGVQNATRTSPIPSPDRALTAFAQLATLRLNCRRAFISFFDREYQYLVAEATRSLSLETQSTSQAGDQLMYGVAILTRNGSVCEHTVSLPVTTSRDKHDASVFIIPDCRKDDRFKDRHYTTHADFRFYAGVPIVSPDGLRIGSYCVVDDQPRHGLADDEVAFMKDMSTTIMVHMDMLRAKSETVKGERMVRGLGSFVEGKASIDDWWMGPETSASPSDEESPKAASQAHSWANKQYSTHHKAMPIPPAVREKLTQDPAMVFRFDTNEEKEDEEADDEVKPTTEDYRSKETEKQDTLAIEVKATFGRATRIVREALGIDGVCCFDAKAGHTFGGLIDQAKTERSKRRKLSHQSDEEVSSQSDPEESTLEPQPENQQQKDKPCEVLGFSTANYSSIHGDQANKVTDGMTETFLRSLLRRFPHGKIINFDENGHTPSETKSTLPDFQKQSGRKRSKKELRTGEAEFLLRVFPKARSLAIVPLWDSRQQFFSGCVAWTRSAYRVLTPHSELSYLAAFGDSIMAEVSRVDAKIADKSKSDFISSISHELRSPLHGILGSVECLQDSELDPFQENLVHTVETCAKTLLDNIDHLLDFAKINNFARKGGNRQQGKTQNIALDVDVDLSVVTEEVLETVFAGHDFMKLNNNSDNGPEAVTSSATSFAQRAQQRRKSSVLSNGPQKNVSVVVDIDKAEESHWIFRTQAGAWRRILMNLFGNALKYTEAGFVQVKLDAKPLPKEGKVAKSTVILTVIDSGKGISQDYLNSSLFVPFAQEDSFQPGTGLGLAITAAIIRSMGGTIDVKSEKGHGTEITVKLGMTHAPYSQESLQQSIISSAARRTQGLKIGFVGFDADSYKGQPATEERSPQNSRYNFMSSFHSLCQNWFGMDMKIMTGLDQADADIFLTTEVGLEQIQGELDKIMEKQSDKDAQISVKGTPLLVLCTSASTANYMLHNQRMGETADIAEYISQPCGPRKLAKSLVLCLDRLEALKKRANSMPTFNESILGPLAEEIEERRPKSEGAQDKTSEQSLPLRDAGKSTKPSRPSVKTLKDAKDDGDTEHDRISPKSAKSPSSLRKLGGSLRGEAKPATPERVRNVLLVDDNKINLQLLVTYIKKTGHNYTTAGDGRQAFEAYKKQCVDVSPTSASPQKSSPFDYILMDVSMPIMDGLESTRLIRAYERDNNIRPTTVVALTGLASASAQQEAYSSGVNTFMTKPVKLKELGRLLDKEEDDDGNVGVESPVDEKKPASDSKKQTQQDSAKAQEVKNKTESETVQQKAGQSGEIKASSGGSSNADSKVNTKVAEKEKRNASPTITQRKTSDPDHDKKKDHSKSAKKKPSHH</sequence>
<feature type="compositionally biased region" description="Basic and acidic residues" evidence="5">
    <location>
        <begin position="1349"/>
        <end position="1363"/>
    </location>
</feature>
<protein>
    <submittedName>
        <fullName evidence="8">Uncharacterized protein</fullName>
    </submittedName>
</protein>
<dbReference type="PROSITE" id="PS50109">
    <property type="entry name" value="HIS_KIN"/>
    <property type="match status" value="1"/>
</dbReference>
<dbReference type="Gene3D" id="3.40.50.2300">
    <property type="match status" value="1"/>
</dbReference>